<organism evidence="1 2">
    <name type="scientific">Sphaerisporangium rhizosphaerae</name>
    <dbReference type="NCBI Taxonomy" id="2269375"/>
    <lineage>
        <taxon>Bacteria</taxon>
        <taxon>Bacillati</taxon>
        <taxon>Actinomycetota</taxon>
        <taxon>Actinomycetes</taxon>
        <taxon>Streptosporangiales</taxon>
        <taxon>Streptosporangiaceae</taxon>
        <taxon>Sphaerisporangium</taxon>
    </lineage>
</organism>
<reference evidence="2" key="1">
    <citation type="journal article" date="2019" name="Int. J. Syst. Evol. Microbiol.">
        <title>The Global Catalogue of Microorganisms (GCM) 10K type strain sequencing project: providing services to taxonomists for standard genome sequencing and annotation.</title>
        <authorList>
            <consortium name="The Broad Institute Genomics Platform"/>
            <consortium name="The Broad Institute Genome Sequencing Center for Infectious Disease"/>
            <person name="Wu L."/>
            <person name="Ma J."/>
        </authorList>
    </citation>
    <scope>NUCLEOTIDE SEQUENCE [LARGE SCALE GENOMIC DNA]</scope>
    <source>
        <strain evidence="2">CECT 7649</strain>
    </source>
</reference>
<protein>
    <recommendedName>
        <fullName evidence="3">Mersacidin/lichenicidin family type 2 lantibiotic</fullName>
    </recommendedName>
</protein>
<sequence length="60" mass="6443">MSDNELIRQWKNPQARIAGLDHPAGEIALTEEQVVGGRPPVTEWIASLGCCPTGLWCGGI</sequence>
<accession>A0ABW2P4S4</accession>
<dbReference type="RefSeq" id="WP_380828469.1">
    <property type="nucleotide sequence ID" value="NZ_JBHTCG010000013.1"/>
</dbReference>
<gene>
    <name evidence="1" type="ORF">ACFQSB_20715</name>
</gene>
<evidence type="ECO:0008006" key="3">
    <source>
        <dbReference type="Google" id="ProtNLM"/>
    </source>
</evidence>
<evidence type="ECO:0000313" key="2">
    <source>
        <dbReference type="Proteomes" id="UP001596496"/>
    </source>
</evidence>
<comment type="caution">
    <text evidence="1">The sequence shown here is derived from an EMBL/GenBank/DDBJ whole genome shotgun (WGS) entry which is preliminary data.</text>
</comment>
<dbReference type="EMBL" id="JBHTCG010000013">
    <property type="protein sequence ID" value="MFC7384647.1"/>
    <property type="molecule type" value="Genomic_DNA"/>
</dbReference>
<name>A0ABW2P4S4_9ACTN</name>
<proteinExistence type="predicted"/>
<evidence type="ECO:0000313" key="1">
    <source>
        <dbReference type="EMBL" id="MFC7384647.1"/>
    </source>
</evidence>
<dbReference type="Proteomes" id="UP001596496">
    <property type="component" value="Unassembled WGS sequence"/>
</dbReference>
<keyword evidence="2" id="KW-1185">Reference proteome</keyword>